<dbReference type="Proteomes" id="UP000183995">
    <property type="component" value="Unassembled WGS sequence"/>
</dbReference>
<keyword evidence="1" id="KW-0472">Membrane</keyword>
<accession>A0A1M5Z721</accession>
<dbReference type="AlphaFoldDB" id="A0A1M5Z721"/>
<dbReference type="Pfam" id="PF10694">
    <property type="entry name" value="DUF2500"/>
    <property type="match status" value="1"/>
</dbReference>
<dbReference type="RefSeq" id="WP_073081458.1">
    <property type="nucleotide sequence ID" value="NZ_FQXV01000014.1"/>
</dbReference>
<dbReference type="EMBL" id="FQXV01000014">
    <property type="protein sequence ID" value="SHI19991.1"/>
    <property type="molecule type" value="Genomic_DNA"/>
</dbReference>
<evidence type="ECO:0000256" key="1">
    <source>
        <dbReference type="SAM" id="Phobius"/>
    </source>
</evidence>
<feature type="transmembrane region" description="Helical" evidence="1">
    <location>
        <begin position="6"/>
        <end position="32"/>
    </location>
</feature>
<keyword evidence="3" id="KW-1185">Reference proteome</keyword>
<protein>
    <recommendedName>
        <fullName evidence="4">DUF2500 domain-containing protein</fullName>
    </recommendedName>
</protein>
<keyword evidence="1" id="KW-1133">Transmembrane helix</keyword>
<organism evidence="2 3">
    <name type="scientific">Sporobacter termitidis DSM 10068</name>
    <dbReference type="NCBI Taxonomy" id="1123282"/>
    <lineage>
        <taxon>Bacteria</taxon>
        <taxon>Bacillati</taxon>
        <taxon>Bacillota</taxon>
        <taxon>Clostridia</taxon>
        <taxon>Eubacteriales</taxon>
        <taxon>Oscillospiraceae</taxon>
        <taxon>Sporobacter</taxon>
    </lineage>
</organism>
<gene>
    <name evidence="2" type="ORF">SAMN02745823_03316</name>
</gene>
<evidence type="ECO:0008006" key="4">
    <source>
        <dbReference type="Google" id="ProtNLM"/>
    </source>
</evidence>
<dbReference type="Gene3D" id="2.40.50.660">
    <property type="match status" value="1"/>
</dbReference>
<name>A0A1M5Z721_9FIRM</name>
<dbReference type="STRING" id="1123282.SAMN02745823_03316"/>
<evidence type="ECO:0000313" key="3">
    <source>
        <dbReference type="Proteomes" id="UP000183995"/>
    </source>
</evidence>
<keyword evidence="1" id="KW-0812">Transmembrane</keyword>
<sequence>MGFLPFSGFGLFSIIPTLVVLIFVVVLVMLIVRAVQGAAQWKRNNDSPVLTVDAAVITKRADVQHYQNTGTDNMTTFSSSTTYYATFEVPSGGRMELRVRDSEYGMLAEGDRGKLTFQGTRYLGFDRERS</sequence>
<evidence type="ECO:0000313" key="2">
    <source>
        <dbReference type="EMBL" id="SHI19991.1"/>
    </source>
</evidence>
<dbReference type="InterPro" id="IPR019635">
    <property type="entry name" value="DUF2500"/>
</dbReference>
<proteinExistence type="predicted"/>
<reference evidence="2 3" key="1">
    <citation type="submission" date="2016-11" db="EMBL/GenBank/DDBJ databases">
        <authorList>
            <person name="Jaros S."/>
            <person name="Januszkiewicz K."/>
            <person name="Wedrychowicz H."/>
        </authorList>
    </citation>
    <scope>NUCLEOTIDE SEQUENCE [LARGE SCALE GENOMIC DNA]</scope>
    <source>
        <strain evidence="2 3">DSM 10068</strain>
    </source>
</reference>
<dbReference type="OrthoDB" id="282886at2"/>